<dbReference type="GO" id="GO:0006508">
    <property type="term" value="P:proteolysis"/>
    <property type="evidence" value="ECO:0007669"/>
    <property type="project" value="InterPro"/>
</dbReference>
<accession>A0A182VT79</accession>
<dbReference type="STRING" id="112268.A0A182VT79"/>
<evidence type="ECO:0000256" key="1">
    <source>
        <dbReference type="ARBA" id="ARBA00022729"/>
    </source>
</evidence>
<reference evidence="7" key="2">
    <citation type="submission" date="2020-05" db="UniProtKB">
        <authorList>
            <consortium name="EnsemblMetazoa"/>
        </authorList>
    </citation>
    <scope>IDENTIFICATION</scope>
    <source>
        <strain evidence="7">MINIMUS1</strain>
    </source>
</reference>
<dbReference type="EnsemblMetazoa" id="AMIN001269-RA">
    <property type="protein sequence ID" value="AMIN001269-PA"/>
    <property type="gene ID" value="AMIN001269"/>
</dbReference>
<dbReference type="InterPro" id="IPR022700">
    <property type="entry name" value="CLIP"/>
</dbReference>
<keyword evidence="8" id="KW-1185">Reference proteome</keyword>
<dbReference type="PANTHER" id="PTHR24260:SF147">
    <property type="entry name" value="EG:BACR7A4.3 PROTEIN-RELATED"/>
    <property type="match status" value="1"/>
</dbReference>
<protein>
    <recommendedName>
        <fullName evidence="9">Peptidase S1 domain-containing protein</fullName>
    </recommendedName>
</protein>
<evidence type="ECO:0000256" key="3">
    <source>
        <dbReference type="ARBA" id="ARBA00024195"/>
    </source>
</evidence>
<dbReference type="InterPro" id="IPR009003">
    <property type="entry name" value="Peptidase_S1_PA"/>
</dbReference>
<evidence type="ECO:0000256" key="4">
    <source>
        <dbReference type="SAM" id="SignalP"/>
    </source>
</evidence>
<dbReference type="PANTHER" id="PTHR24260">
    <property type="match status" value="1"/>
</dbReference>
<dbReference type="InterPro" id="IPR043504">
    <property type="entry name" value="Peptidase_S1_PA_chymotrypsin"/>
</dbReference>
<feature type="chain" id="PRO_5008140334" description="Peptidase S1 domain-containing protein" evidence="4">
    <location>
        <begin position="20"/>
        <end position="919"/>
    </location>
</feature>
<sequence>MMFSAVLFVVLSYLSIVTSDLHTLFPIDIGLSDENPFVPLERDTFDDCHLRYMRYGRDEVKIPDPLKPYDESRDYSHIAVIGRARESGTVDWTCMGALIWDTFVLTSAHCTTGEGANAPNVVRLGGPKYVQQRSVKEIIRHPEFSPSNGQNDIALIQLDSRITINETVVPTCLWLWEEVPFPKLDTLLRTTAGRDQQTSKFETEEMRSLNIDDEDCFSTETQLCMESMELDTNKCTETPEGNPLQVRLLHNFKTSPFLVGILSTSFKSGTCNPRRGYTKIAHYREWLIGVMQERNVSAIPQAFFPMVCAHRFAQFRPRVEDLMVERNGEIPVNNVQVEDISNRYLNYIVRFEWPSESKNESQPNCAGTFVDQQTILTLASCVVPAASDGSRPTAAIHVTLYSNQSFPIQSITVHPGYVKGSHKNNIAVVKLKARQDVVPACIWPYVDLPDERVDMVGVGMSGLNYFQENYIFHSERAHDVFVQHAMDYYPWEKCGGELAELSDNRSLTMYNENEHLCFRSDQWIVPGVCRDIPGGPVQRYINRAGAYFKYVYALTVVGRTCGHGQPTVAIQLAPHVAWLQSVILNKHSSAAGDRSESVIIINPDLKRSDECNNGDGTLGICVPHELCLSTAERLRKGERVTVCTEGSIVCCPWGDIAKNSAIDPIRTELDSCEDRYRSIRRERYAGADQDESLYTNLPHVAEIGWPQNGGRINFECLGHLITSKVIITSARCMETFPHKPTVAKIGSVQASDASNFVVQPIRRVRMHEDYDPLTGVNNIALVVLTAPIDINVFHFPGCLFQNNTHIPARLFTINENRGTTNVGKLAPAYISDCKEYLTEALAPGQMCLRKPRPEGAFSVSNSCLKTGDPIIWENRTEVMDIFDATHLVGIFSHGGCELDNAQIATRISFYYDWIVRNAK</sequence>
<evidence type="ECO:0000259" key="6">
    <source>
        <dbReference type="PROSITE" id="PS51888"/>
    </source>
</evidence>
<dbReference type="PROSITE" id="PS51888">
    <property type="entry name" value="CLIP"/>
    <property type="match status" value="1"/>
</dbReference>
<dbReference type="Gene3D" id="2.40.10.10">
    <property type="entry name" value="Trypsin-like serine proteases"/>
    <property type="match status" value="3"/>
</dbReference>
<dbReference type="GO" id="GO:0004252">
    <property type="term" value="F:serine-type endopeptidase activity"/>
    <property type="evidence" value="ECO:0007669"/>
    <property type="project" value="InterPro"/>
</dbReference>
<dbReference type="SMART" id="SM00020">
    <property type="entry name" value="Tryp_SPc"/>
    <property type="match status" value="1"/>
</dbReference>
<dbReference type="AlphaFoldDB" id="A0A182VT79"/>
<dbReference type="InterPro" id="IPR051333">
    <property type="entry name" value="CLIP_Serine_Protease"/>
</dbReference>
<evidence type="ECO:0000313" key="8">
    <source>
        <dbReference type="Proteomes" id="UP000075920"/>
    </source>
</evidence>
<proteinExistence type="inferred from homology"/>
<organism evidence="7 8">
    <name type="scientific">Anopheles minimus</name>
    <dbReference type="NCBI Taxonomy" id="112268"/>
    <lineage>
        <taxon>Eukaryota</taxon>
        <taxon>Metazoa</taxon>
        <taxon>Ecdysozoa</taxon>
        <taxon>Arthropoda</taxon>
        <taxon>Hexapoda</taxon>
        <taxon>Insecta</taxon>
        <taxon>Pterygota</taxon>
        <taxon>Neoptera</taxon>
        <taxon>Endopterygota</taxon>
        <taxon>Diptera</taxon>
        <taxon>Nematocera</taxon>
        <taxon>Culicoidea</taxon>
        <taxon>Culicidae</taxon>
        <taxon>Anophelinae</taxon>
        <taxon>Anopheles</taxon>
    </lineage>
</organism>
<feature type="domain" description="Peptidase S1" evidence="5">
    <location>
        <begin position="365"/>
        <end position="584"/>
    </location>
</feature>
<feature type="signal peptide" evidence="4">
    <location>
        <begin position="1"/>
        <end position="19"/>
    </location>
</feature>
<keyword evidence="2" id="KW-1015">Disulfide bond</keyword>
<feature type="domain" description="Peptidase S1" evidence="5">
    <location>
        <begin position="68"/>
        <end position="292"/>
    </location>
</feature>
<dbReference type="Proteomes" id="UP000075920">
    <property type="component" value="Unassembled WGS sequence"/>
</dbReference>
<dbReference type="VEuPathDB" id="VectorBase:AMIN001269"/>
<dbReference type="Pfam" id="PF00089">
    <property type="entry name" value="Trypsin"/>
    <property type="match status" value="3"/>
</dbReference>
<feature type="domain" description="Peptidase S1" evidence="5">
    <location>
        <begin position="684"/>
        <end position="919"/>
    </location>
</feature>
<dbReference type="PROSITE" id="PS50240">
    <property type="entry name" value="TRYPSIN_DOM"/>
    <property type="match status" value="3"/>
</dbReference>
<evidence type="ECO:0000256" key="2">
    <source>
        <dbReference type="ARBA" id="ARBA00023157"/>
    </source>
</evidence>
<evidence type="ECO:0000313" key="7">
    <source>
        <dbReference type="EnsemblMetazoa" id="AMIN001269-PA"/>
    </source>
</evidence>
<reference evidence="8" key="1">
    <citation type="submission" date="2013-03" db="EMBL/GenBank/DDBJ databases">
        <title>The Genome Sequence of Anopheles minimus MINIMUS1.</title>
        <authorList>
            <consortium name="The Broad Institute Genomics Platform"/>
            <person name="Neafsey D.E."/>
            <person name="Walton C."/>
            <person name="Walker B."/>
            <person name="Young S.K."/>
            <person name="Zeng Q."/>
            <person name="Gargeya S."/>
            <person name="Fitzgerald M."/>
            <person name="Haas B."/>
            <person name="Abouelleil A."/>
            <person name="Allen A.W."/>
            <person name="Alvarado L."/>
            <person name="Arachchi H.M."/>
            <person name="Berlin A.M."/>
            <person name="Chapman S.B."/>
            <person name="Gainer-Dewar J."/>
            <person name="Goldberg J."/>
            <person name="Griggs A."/>
            <person name="Gujja S."/>
            <person name="Hansen M."/>
            <person name="Howarth C."/>
            <person name="Imamovic A."/>
            <person name="Ireland A."/>
            <person name="Larimer J."/>
            <person name="McCowan C."/>
            <person name="Murphy C."/>
            <person name="Pearson M."/>
            <person name="Poon T.W."/>
            <person name="Priest M."/>
            <person name="Roberts A."/>
            <person name="Saif S."/>
            <person name="Shea T."/>
            <person name="Sisk P."/>
            <person name="Sykes S."/>
            <person name="Wortman J."/>
            <person name="Nusbaum C."/>
            <person name="Birren B."/>
        </authorList>
    </citation>
    <scope>NUCLEOTIDE SEQUENCE [LARGE SCALE GENOMIC DNA]</scope>
    <source>
        <strain evidence="8">MINIMUS1</strain>
    </source>
</reference>
<dbReference type="InterPro" id="IPR001254">
    <property type="entry name" value="Trypsin_dom"/>
</dbReference>
<feature type="domain" description="Clip" evidence="6">
    <location>
        <begin position="610"/>
        <end position="651"/>
    </location>
</feature>
<name>A0A182VT79_9DIPT</name>
<evidence type="ECO:0000259" key="5">
    <source>
        <dbReference type="PROSITE" id="PS50240"/>
    </source>
</evidence>
<dbReference type="SUPFAM" id="SSF50494">
    <property type="entry name" value="Trypsin-like serine proteases"/>
    <property type="match status" value="3"/>
</dbReference>
<evidence type="ECO:0008006" key="9">
    <source>
        <dbReference type="Google" id="ProtNLM"/>
    </source>
</evidence>
<keyword evidence="1 4" id="KW-0732">Signal</keyword>
<comment type="similarity">
    <text evidence="3">Belongs to the peptidase S1 family. CLIP subfamily.</text>
</comment>